<feature type="compositionally biased region" description="Pro residues" evidence="9">
    <location>
        <begin position="1"/>
        <end position="11"/>
    </location>
</feature>
<keyword evidence="4 8" id="KW-0547">Nucleotide-binding</keyword>
<evidence type="ECO:0000256" key="2">
    <source>
        <dbReference type="ARBA" id="ARBA00022705"/>
    </source>
</evidence>
<gene>
    <name evidence="8" type="primary">priA</name>
    <name evidence="11" type="ORF">ABLG96_15145</name>
</gene>
<dbReference type="EMBL" id="CP159218">
    <property type="protein sequence ID" value="XCG62563.1"/>
    <property type="molecule type" value="Genomic_DNA"/>
</dbReference>
<name>A0AAU8DKQ5_9ACTN</name>
<keyword evidence="7 8" id="KW-0238">DNA-binding</keyword>
<comment type="cofactor">
    <cofactor evidence="8">
        <name>Zn(2+)</name>
        <dbReference type="ChEBI" id="CHEBI:29105"/>
    </cofactor>
    <text evidence="8">Binds 2 zinc ions per subunit.</text>
</comment>
<dbReference type="GO" id="GO:0006269">
    <property type="term" value="P:DNA replication, synthesis of primer"/>
    <property type="evidence" value="ECO:0007669"/>
    <property type="project" value="UniProtKB-KW"/>
</dbReference>
<organism evidence="11">
    <name type="scientific">Nakamurella sp. A5-74</name>
    <dbReference type="NCBI Taxonomy" id="3158264"/>
    <lineage>
        <taxon>Bacteria</taxon>
        <taxon>Bacillati</taxon>
        <taxon>Actinomycetota</taxon>
        <taxon>Actinomycetes</taxon>
        <taxon>Nakamurellales</taxon>
        <taxon>Nakamurellaceae</taxon>
        <taxon>Nakamurella</taxon>
    </lineage>
</organism>
<dbReference type="Gene3D" id="3.40.50.300">
    <property type="entry name" value="P-loop containing nucleotide triphosphate hydrolases"/>
    <property type="match status" value="1"/>
</dbReference>
<dbReference type="GO" id="GO:0006310">
    <property type="term" value="P:DNA recombination"/>
    <property type="evidence" value="ECO:0007669"/>
    <property type="project" value="InterPro"/>
</dbReference>
<protein>
    <recommendedName>
        <fullName evidence="8">Probable replication restart protein PriA</fullName>
    </recommendedName>
    <alternativeName>
        <fullName evidence="8">Putative ATP-dependent DNA helicase PriA</fullName>
    </alternativeName>
</protein>
<keyword evidence="3 8" id="KW-0479">Metal-binding</keyword>
<sequence length="686" mass="71898">MTSAEPVPPAPRGQVRHPRPKPAPIVRRAADSLPIARIAVDISLTHLDRPFDYLVPEQLAEAAEPGVRVKVRFAGKLTDGFVLDRLAVTDHDGKLGFLEKVVSADPVLAPEIAVLARTVADRYVGSLADVLRLAVPPRHARAEASARPTPGAPPTSELPAPVTPGWLQYPQGAAFLSAVAKGAAARAVWQQAPGERWPQRLAEAASVAHRAGRGALVLVPDARDLLRLEAAFAEVLAPEEFTVLSADLGPAERYRRFLAVRRGAVRVVAGTRGAAFAPVVDPALFAIVDDGDDLFAEPRAPYPHAREVLMLRSVAAGCALLLAGVSRTAEAQLLVESGWAQEIVADRATVRTRAPRIEAQGDTYAVGASSAAAGARLSPAAFAAAREAVAAGTPVLVQVPRSGYLPSLTCTECRRPARCRRCHGPLGIIAGHRIPACRWCGVPEAHFICGACGGHELRASGQGARRTAEELGRAFPNVPLITSAGDTIRETVPAAAAIVVATPGAEPIADGGYGAALLLDGGLMLSRPDLRAAEQALARWLTATMLVRSAAAGGRVVLGIDGSIAAAQALIRWDPVRHAEVELAGRRELGFPPITAMISLTGSEQTVTAAVEEVQLPPRTEVLGPVPVEYTGPARPGAEDEVRALLRTSQSGRKALAAAVRVMTAARSARKDATPPRVQVDPSAIL</sequence>
<keyword evidence="2 8" id="KW-0235">DNA replication</keyword>
<evidence type="ECO:0000256" key="4">
    <source>
        <dbReference type="ARBA" id="ARBA00022741"/>
    </source>
</evidence>
<dbReference type="RefSeq" id="WP_353648178.1">
    <property type="nucleotide sequence ID" value="NZ_CP159218.1"/>
</dbReference>
<dbReference type="GO" id="GO:0005524">
    <property type="term" value="F:ATP binding"/>
    <property type="evidence" value="ECO:0007669"/>
    <property type="project" value="UniProtKB-UniRule"/>
</dbReference>
<dbReference type="PANTHER" id="PTHR30580:SF0">
    <property type="entry name" value="PRIMOSOMAL PROTEIN N"/>
    <property type="match status" value="1"/>
</dbReference>
<feature type="region of interest" description="Disordered" evidence="9">
    <location>
        <begin position="141"/>
        <end position="163"/>
    </location>
</feature>
<feature type="domain" description="Primosomal protein N' 3' DNA-binding" evidence="10">
    <location>
        <begin position="37"/>
        <end position="136"/>
    </location>
</feature>
<dbReference type="PANTHER" id="PTHR30580">
    <property type="entry name" value="PRIMOSOMAL PROTEIN N"/>
    <property type="match status" value="1"/>
</dbReference>
<keyword evidence="1 8" id="KW-0639">Primosome</keyword>
<dbReference type="InterPro" id="IPR005259">
    <property type="entry name" value="PriA"/>
</dbReference>
<dbReference type="GO" id="GO:0003677">
    <property type="term" value="F:DNA binding"/>
    <property type="evidence" value="ECO:0007669"/>
    <property type="project" value="UniProtKB-UniRule"/>
</dbReference>
<comment type="caution">
    <text evidence="8">As this protein does not have any detectable helicase domains, it probably does not have helicase activity.</text>
</comment>
<evidence type="ECO:0000256" key="1">
    <source>
        <dbReference type="ARBA" id="ARBA00022515"/>
    </source>
</evidence>
<feature type="binding site" evidence="8">
    <location>
        <position position="410"/>
    </location>
    <ligand>
        <name>Zn(2+)</name>
        <dbReference type="ChEBI" id="CHEBI:29105"/>
        <label>1</label>
    </ligand>
</feature>
<dbReference type="Gene3D" id="3.40.1440.60">
    <property type="entry name" value="PriA, 3(prime) DNA-binding domain"/>
    <property type="match status" value="1"/>
</dbReference>
<comment type="function">
    <text evidence="8">Initiates the restart of stalled replication forks, which reloads the replicative helicase on sites other than the origin of replication. Recognizes and binds to abandoned replication forks and remodels them to uncover a helicase loading site. Promotes assembly of the primosome at these replication forks.</text>
</comment>
<feature type="region of interest" description="Disordered" evidence="9">
    <location>
        <begin position="1"/>
        <end position="22"/>
    </location>
</feature>
<dbReference type="InterPro" id="IPR041222">
    <property type="entry name" value="PriA_3primeBD"/>
</dbReference>
<accession>A0AAU8DKQ5</accession>
<dbReference type="GO" id="GO:0043138">
    <property type="term" value="F:3'-5' DNA helicase activity"/>
    <property type="evidence" value="ECO:0007669"/>
    <property type="project" value="TreeGrafter"/>
</dbReference>
<feature type="binding site" evidence="8">
    <location>
        <position position="437"/>
    </location>
    <ligand>
        <name>Zn(2+)</name>
        <dbReference type="ChEBI" id="CHEBI:29105"/>
        <label>2</label>
    </ligand>
</feature>
<evidence type="ECO:0000256" key="7">
    <source>
        <dbReference type="ARBA" id="ARBA00023125"/>
    </source>
</evidence>
<dbReference type="GO" id="GO:0006270">
    <property type="term" value="P:DNA replication initiation"/>
    <property type="evidence" value="ECO:0007669"/>
    <property type="project" value="TreeGrafter"/>
</dbReference>
<feature type="binding site" evidence="8">
    <location>
        <position position="440"/>
    </location>
    <ligand>
        <name>Zn(2+)</name>
        <dbReference type="ChEBI" id="CHEBI:29105"/>
        <label>2</label>
    </ligand>
</feature>
<evidence type="ECO:0000313" key="11">
    <source>
        <dbReference type="EMBL" id="XCG62563.1"/>
    </source>
</evidence>
<feature type="binding site" evidence="8">
    <location>
        <position position="422"/>
    </location>
    <ligand>
        <name>Zn(2+)</name>
        <dbReference type="ChEBI" id="CHEBI:29105"/>
        <label>2</label>
    </ligand>
</feature>
<feature type="region of interest" description="Disordered" evidence="9">
    <location>
        <begin position="667"/>
        <end position="686"/>
    </location>
</feature>
<evidence type="ECO:0000256" key="6">
    <source>
        <dbReference type="ARBA" id="ARBA00022840"/>
    </source>
</evidence>
<feature type="binding site" evidence="8">
    <location>
        <position position="449"/>
    </location>
    <ligand>
        <name>Zn(2+)</name>
        <dbReference type="ChEBI" id="CHEBI:29105"/>
        <label>1</label>
    </ligand>
</feature>
<dbReference type="HAMAP" id="MF_00983">
    <property type="entry name" value="PriA"/>
    <property type="match status" value="1"/>
</dbReference>
<feature type="binding site" evidence="8">
    <location>
        <position position="413"/>
    </location>
    <ligand>
        <name>Zn(2+)</name>
        <dbReference type="ChEBI" id="CHEBI:29105"/>
        <label>1</label>
    </ligand>
</feature>
<evidence type="ECO:0000259" key="10">
    <source>
        <dbReference type="Pfam" id="PF17764"/>
    </source>
</evidence>
<evidence type="ECO:0000256" key="9">
    <source>
        <dbReference type="SAM" id="MobiDB-lite"/>
    </source>
</evidence>
<dbReference type="Pfam" id="PF17764">
    <property type="entry name" value="PriA_3primeBD"/>
    <property type="match status" value="1"/>
</dbReference>
<keyword evidence="5 8" id="KW-0862">Zinc</keyword>
<feature type="binding site" evidence="8">
    <location>
        <position position="452"/>
    </location>
    <ligand>
        <name>Zn(2+)</name>
        <dbReference type="ChEBI" id="CHEBI:29105"/>
        <label>1</label>
    </ligand>
</feature>
<comment type="similarity">
    <text evidence="8">Belongs to the helicase family. PriA subfamily.</text>
</comment>
<evidence type="ECO:0000256" key="3">
    <source>
        <dbReference type="ARBA" id="ARBA00022723"/>
    </source>
</evidence>
<reference evidence="11" key="1">
    <citation type="submission" date="2024-05" db="EMBL/GenBank/DDBJ databases">
        <authorList>
            <person name="Cai S.Y."/>
            <person name="Jin L.M."/>
            <person name="Li H.R."/>
        </authorList>
    </citation>
    <scope>NUCLEOTIDE SEQUENCE</scope>
    <source>
        <strain evidence="11">A5-74</strain>
    </source>
</reference>
<dbReference type="InterPro" id="IPR042115">
    <property type="entry name" value="PriA_3primeBD_sf"/>
</dbReference>
<keyword evidence="6 8" id="KW-0067">ATP-binding</keyword>
<dbReference type="AlphaFoldDB" id="A0AAU8DKQ5"/>
<dbReference type="GO" id="GO:1990077">
    <property type="term" value="C:primosome complex"/>
    <property type="evidence" value="ECO:0007669"/>
    <property type="project" value="UniProtKB-UniRule"/>
</dbReference>
<proteinExistence type="inferred from homology"/>
<evidence type="ECO:0000256" key="8">
    <source>
        <dbReference type="HAMAP-Rule" id="MF_00983"/>
    </source>
</evidence>
<dbReference type="GO" id="GO:0008270">
    <property type="term" value="F:zinc ion binding"/>
    <property type="evidence" value="ECO:0007669"/>
    <property type="project" value="UniProtKB-UniRule"/>
</dbReference>
<feature type="binding site" evidence="8">
    <location>
        <position position="419"/>
    </location>
    <ligand>
        <name>Zn(2+)</name>
        <dbReference type="ChEBI" id="CHEBI:29105"/>
        <label>2</label>
    </ligand>
</feature>
<dbReference type="GO" id="GO:0006302">
    <property type="term" value="P:double-strand break repair"/>
    <property type="evidence" value="ECO:0007669"/>
    <property type="project" value="InterPro"/>
</dbReference>
<evidence type="ECO:0000256" key="5">
    <source>
        <dbReference type="ARBA" id="ARBA00022833"/>
    </source>
</evidence>
<comment type="subunit">
    <text evidence="8">Component of the replication restart primosome.</text>
</comment>
<dbReference type="InterPro" id="IPR027417">
    <property type="entry name" value="P-loop_NTPase"/>
</dbReference>